<reference evidence="2" key="2">
    <citation type="journal article" date="2020" name="Nat. Commun.">
        <title>Large-scale genome sequencing of mycorrhizal fungi provides insights into the early evolution of symbiotic traits.</title>
        <authorList>
            <person name="Miyauchi S."/>
            <person name="Kiss E."/>
            <person name="Kuo A."/>
            <person name="Drula E."/>
            <person name="Kohler A."/>
            <person name="Sanchez-Garcia M."/>
            <person name="Morin E."/>
            <person name="Andreopoulos B."/>
            <person name="Barry K.W."/>
            <person name="Bonito G."/>
            <person name="Buee M."/>
            <person name="Carver A."/>
            <person name="Chen C."/>
            <person name="Cichocki N."/>
            <person name="Clum A."/>
            <person name="Culley D."/>
            <person name="Crous P.W."/>
            <person name="Fauchery L."/>
            <person name="Girlanda M."/>
            <person name="Hayes R.D."/>
            <person name="Keri Z."/>
            <person name="LaButti K."/>
            <person name="Lipzen A."/>
            <person name="Lombard V."/>
            <person name="Magnuson J."/>
            <person name="Maillard F."/>
            <person name="Murat C."/>
            <person name="Nolan M."/>
            <person name="Ohm R.A."/>
            <person name="Pangilinan J."/>
            <person name="Pereira M.F."/>
            <person name="Perotto S."/>
            <person name="Peter M."/>
            <person name="Pfister S."/>
            <person name="Riley R."/>
            <person name="Sitrit Y."/>
            <person name="Stielow J.B."/>
            <person name="Szollosi G."/>
            <person name="Zifcakova L."/>
            <person name="Stursova M."/>
            <person name="Spatafora J.W."/>
            <person name="Tedersoo L."/>
            <person name="Vaario L.M."/>
            <person name="Yamada A."/>
            <person name="Yan M."/>
            <person name="Wang P."/>
            <person name="Xu J."/>
            <person name="Bruns T."/>
            <person name="Baldrian P."/>
            <person name="Vilgalys R."/>
            <person name="Dunand C."/>
            <person name="Henrissat B."/>
            <person name="Grigoriev I.V."/>
            <person name="Hibbett D."/>
            <person name="Nagy L.G."/>
            <person name="Martin F.M."/>
        </authorList>
    </citation>
    <scope>NUCLEOTIDE SEQUENCE</scope>
    <source>
        <strain evidence="2">BED1</strain>
    </source>
</reference>
<sequence length="114" mass="12639">MDPPYRPPNLFNDDSDSSEVYVPSTVDKGKRKAEEPLDRDEVDPRYRTSYHVHSQVQDNSSSDSDSDSDFGSDLTPSPPSISVDARGVIAVESDGDESLYQSADEENSPDDRVR</sequence>
<accession>A0AAD4C9L6</accession>
<keyword evidence="3" id="KW-1185">Reference proteome</keyword>
<dbReference type="Proteomes" id="UP001194468">
    <property type="component" value="Unassembled WGS sequence"/>
</dbReference>
<comment type="caution">
    <text evidence="2">The sequence shown here is derived from an EMBL/GenBank/DDBJ whole genome shotgun (WGS) entry which is preliminary data.</text>
</comment>
<organism evidence="2 3">
    <name type="scientific">Boletus edulis BED1</name>
    <dbReference type="NCBI Taxonomy" id="1328754"/>
    <lineage>
        <taxon>Eukaryota</taxon>
        <taxon>Fungi</taxon>
        <taxon>Dikarya</taxon>
        <taxon>Basidiomycota</taxon>
        <taxon>Agaricomycotina</taxon>
        <taxon>Agaricomycetes</taxon>
        <taxon>Agaricomycetidae</taxon>
        <taxon>Boletales</taxon>
        <taxon>Boletineae</taxon>
        <taxon>Boletaceae</taxon>
        <taxon>Boletoideae</taxon>
        <taxon>Boletus</taxon>
    </lineage>
</organism>
<evidence type="ECO:0000256" key="1">
    <source>
        <dbReference type="SAM" id="MobiDB-lite"/>
    </source>
</evidence>
<name>A0AAD4C9L6_BOLED</name>
<reference evidence="2" key="1">
    <citation type="submission" date="2019-10" db="EMBL/GenBank/DDBJ databases">
        <authorList>
            <consortium name="DOE Joint Genome Institute"/>
            <person name="Kuo A."/>
            <person name="Miyauchi S."/>
            <person name="Kiss E."/>
            <person name="Drula E."/>
            <person name="Kohler A."/>
            <person name="Sanchez-Garcia M."/>
            <person name="Andreopoulos B."/>
            <person name="Barry K.W."/>
            <person name="Bonito G."/>
            <person name="Buee M."/>
            <person name="Carver A."/>
            <person name="Chen C."/>
            <person name="Cichocki N."/>
            <person name="Clum A."/>
            <person name="Culley D."/>
            <person name="Crous P.W."/>
            <person name="Fauchery L."/>
            <person name="Girlanda M."/>
            <person name="Hayes R."/>
            <person name="Keri Z."/>
            <person name="LaButti K."/>
            <person name="Lipzen A."/>
            <person name="Lombard V."/>
            <person name="Magnuson J."/>
            <person name="Maillard F."/>
            <person name="Morin E."/>
            <person name="Murat C."/>
            <person name="Nolan M."/>
            <person name="Ohm R."/>
            <person name="Pangilinan J."/>
            <person name="Pereira M."/>
            <person name="Perotto S."/>
            <person name="Peter M."/>
            <person name="Riley R."/>
            <person name="Sitrit Y."/>
            <person name="Stielow B."/>
            <person name="Szollosi G."/>
            <person name="Zifcakova L."/>
            <person name="Stursova M."/>
            <person name="Spatafora J.W."/>
            <person name="Tedersoo L."/>
            <person name="Vaario L.-M."/>
            <person name="Yamada A."/>
            <person name="Yan M."/>
            <person name="Wang P."/>
            <person name="Xu J."/>
            <person name="Bruns T."/>
            <person name="Baldrian P."/>
            <person name="Vilgalys R."/>
            <person name="Henrissat B."/>
            <person name="Grigoriev I.V."/>
            <person name="Hibbett D."/>
            <person name="Nagy L.G."/>
            <person name="Martin F.M."/>
        </authorList>
    </citation>
    <scope>NUCLEOTIDE SEQUENCE</scope>
    <source>
        <strain evidence="2">BED1</strain>
    </source>
</reference>
<feature type="compositionally biased region" description="Acidic residues" evidence="1">
    <location>
        <begin position="93"/>
        <end position="108"/>
    </location>
</feature>
<evidence type="ECO:0000313" key="3">
    <source>
        <dbReference type="Proteomes" id="UP001194468"/>
    </source>
</evidence>
<dbReference type="AlphaFoldDB" id="A0AAD4C9L6"/>
<proteinExistence type="predicted"/>
<gene>
    <name evidence="2" type="ORF">L210DRAFT_949498</name>
</gene>
<evidence type="ECO:0000313" key="2">
    <source>
        <dbReference type="EMBL" id="KAF8452915.1"/>
    </source>
</evidence>
<dbReference type="EMBL" id="WHUW01000001">
    <property type="protein sequence ID" value="KAF8452915.1"/>
    <property type="molecule type" value="Genomic_DNA"/>
</dbReference>
<protein>
    <submittedName>
        <fullName evidence="2">Uncharacterized protein</fullName>
    </submittedName>
</protein>
<feature type="region of interest" description="Disordered" evidence="1">
    <location>
        <begin position="1"/>
        <end position="114"/>
    </location>
</feature>